<feature type="transmembrane region" description="Helical" evidence="6">
    <location>
        <begin position="51"/>
        <end position="69"/>
    </location>
</feature>
<dbReference type="eggNOG" id="COG2333">
    <property type="taxonomic scope" value="Bacteria"/>
</dbReference>
<dbReference type="EMBL" id="BAFH01000004">
    <property type="protein sequence ID" value="GAB63383.1"/>
    <property type="molecule type" value="Genomic_DNA"/>
</dbReference>
<organism evidence="8 9">
    <name type="scientific">Candidatus Jettenia caeni</name>
    <dbReference type="NCBI Taxonomy" id="247490"/>
    <lineage>
        <taxon>Bacteria</taxon>
        <taxon>Pseudomonadati</taxon>
        <taxon>Planctomycetota</taxon>
        <taxon>Candidatus Brocadiia</taxon>
        <taxon>Candidatus Brocadiales</taxon>
        <taxon>Candidatus Brocadiaceae</taxon>
        <taxon>Candidatus Jettenia</taxon>
    </lineage>
</organism>
<dbReference type="AlphaFoldDB" id="I3INT8"/>
<feature type="transmembrane region" description="Helical" evidence="6">
    <location>
        <begin position="432"/>
        <end position="455"/>
    </location>
</feature>
<proteinExistence type="predicted"/>
<evidence type="ECO:0000256" key="6">
    <source>
        <dbReference type="SAM" id="Phobius"/>
    </source>
</evidence>
<evidence type="ECO:0000256" key="4">
    <source>
        <dbReference type="ARBA" id="ARBA00022989"/>
    </source>
</evidence>
<dbReference type="NCBIfam" id="TIGR00360">
    <property type="entry name" value="ComEC_N-term"/>
    <property type="match status" value="1"/>
</dbReference>
<reference evidence="8 9" key="1">
    <citation type="journal article" date="2012" name="FEBS Lett.">
        <title>Anammox organism KSU-1 expresses a NirK-type copper-containing nitrite reductase instead of a NirS-type with cytochrome cd1.</title>
        <authorList>
            <person name="Hira D."/>
            <person name="Toh H."/>
            <person name="Migita C.T."/>
            <person name="Okubo H."/>
            <person name="Nishiyama T."/>
            <person name="Hattori M."/>
            <person name="Furukawa K."/>
            <person name="Fujii T."/>
        </authorList>
    </citation>
    <scope>NUCLEOTIDE SEQUENCE [LARGE SCALE GENOMIC DNA]</scope>
</reference>
<dbReference type="SMART" id="SM00849">
    <property type="entry name" value="Lactamase_B"/>
    <property type="match status" value="1"/>
</dbReference>
<evidence type="ECO:0000256" key="5">
    <source>
        <dbReference type="ARBA" id="ARBA00023136"/>
    </source>
</evidence>
<dbReference type="InterPro" id="IPR004477">
    <property type="entry name" value="ComEC_N"/>
</dbReference>
<feature type="domain" description="Metallo-beta-lactamase" evidence="7">
    <location>
        <begin position="589"/>
        <end position="795"/>
    </location>
</feature>
<dbReference type="Pfam" id="PF13567">
    <property type="entry name" value="DUF4131"/>
    <property type="match status" value="1"/>
</dbReference>
<evidence type="ECO:0000256" key="1">
    <source>
        <dbReference type="ARBA" id="ARBA00004651"/>
    </source>
</evidence>
<protein>
    <submittedName>
        <fullName evidence="8">DNA internalization-related competence protein</fullName>
    </submittedName>
</protein>
<feature type="transmembrane region" description="Helical" evidence="6">
    <location>
        <begin position="314"/>
        <end position="333"/>
    </location>
</feature>
<keyword evidence="4 6" id="KW-1133">Transmembrane helix</keyword>
<dbReference type="InterPro" id="IPR036866">
    <property type="entry name" value="RibonucZ/Hydroxyglut_hydro"/>
</dbReference>
<keyword evidence="5 6" id="KW-0472">Membrane</keyword>
<dbReference type="PANTHER" id="PTHR30619">
    <property type="entry name" value="DNA INTERNALIZATION/COMPETENCE PROTEIN COMEC/REC2"/>
    <property type="match status" value="1"/>
</dbReference>
<evidence type="ECO:0000313" key="8">
    <source>
        <dbReference type="EMBL" id="GAB63383.1"/>
    </source>
</evidence>
<dbReference type="InterPro" id="IPR052159">
    <property type="entry name" value="Competence_DNA_uptake"/>
</dbReference>
<dbReference type="PANTHER" id="PTHR30619:SF1">
    <property type="entry name" value="RECOMBINATION PROTEIN 2"/>
    <property type="match status" value="1"/>
</dbReference>
<comment type="caution">
    <text evidence="8">The sequence shown here is derived from an EMBL/GenBank/DDBJ whole genome shotgun (WGS) entry which is preliminary data.</text>
</comment>
<dbReference type="GO" id="GO:0030420">
    <property type="term" value="P:establishment of competence for transformation"/>
    <property type="evidence" value="ECO:0007669"/>
    <property type="project" value="InterPro"/>
</dbReference>
<sequence>MKRPIVFITLLFVCGIYLGYLTKISVSITLTVVFLLWIFCLLCLCFHKFTVFLLPCLPILLIAISMAYYDCRTESLPVNHIEHVLTTRKSLQRITGIIINPPIILDEDTLTKRLLQFQPKHTFYKPDYKMSFTLQAEKIETLSGWKSISGAIKVNLYLSKDQLIQTGHPLPVLNKLVYGQRLELFGYAFLPKSPANPGEFDYKRYLQGQLPSIRCLMTVVHTNNIKVKDSYHTNWIYSFLSALNNYLNNTIYAHTFSNSAPLISSILLGNRVDLSGEVIDNFMKTGIIHFIAISGFNVGIVVFTVLLPLRLFGINQTLSTGIILIIIILYAFLTGLNPPVLRASIMAIIFFCSFLVRRQWDITSGIFTAIFFILIRNPSDLFNIGFQLSVLATMGIVYGPSKIEGTVFKTALFIEKLQGKTERGRLFFLKKYLRKSICISLAAWLATVPLTAYYFHLVTPFIAITNILVFPLFWVIIVCGIVLLTLGIICPPLAATSAWLASHTDIVLESLVSSLASLPCSYFYVVGPSQMEIILYYTGIVLLFYHNYLSLGIARIVIWGLLSAHILIFAGILKFPKNSLTITCLDVGHGGVTFIQFPNGKNILYDVGSWQNHDVGRYIVAPFLWRQKIKEIDLIILSHGHEDHWNGLPSLLERFSIKSVYSQRHLFSSNVGQRILSMLDKRNICTDVLSSGDDLKGFEPAVVKILHPPPFHSRTTPINDNSCVLKIEYLGHTVLLCADIQEQGIESILSRSEGIKSTILQIPHHGSSLHNLELFIKAVQPVYSFINSSNTITSHTTLNILQKNHIKTLQAHREGAVTFTIDKNGVTYSSFHEKKSQDYSYRYFYTCTFPVNYLQ</sequence>
<comment type="subcellular location">
    <subcellularLocation>
        <location evidence="1">Cell membrane</location>
        <topology evidence="1">Multi-pass membrane protein</topology>
    </subcellularLocation>
</comment>
<dbReference type="eggNOG" id="COG0658">
    <property type="taxonomic scope" value="Bacteria"/>
</dbReference>
<dbReference type="InterPro" id="IPR035681">
    <property type="entry name" value="ComA-like_MBL"/>
</dbReference>
<feature type="transmembrane region" description="Helical" evidence="6">
    <location>
        <begin position="28"/>
        <end position="46"/>
    </location>
</feature>
<gene>
    <name evidence="8" type="ORF">KSU1_D0074</name>
</gene>
<name>I3INT8_9BACT</name>
<evidence type="ECO:0000256" key="3">
    <source>
        <dbReference type="ARBA" id="ARBA00022692"/>
    </source>
</evidence>
<feature type="transmembrane region" description="Helical" evidence="6">
    <location>
        <begin position="461"/>
        <end position="494"/>
    </location>
</feature>
<dbReference type="InterPro" id="IPR001279">
    <property type="entry name" value="Metallo-B-lactamas"/>
</dbReference>
<dbReference type="GO" id="GO:0005886">
    <property type="term" value="C:plasma membrane"/>
    <property type="evidence" value="ECO:0007669"/>
    <property type="project" value="UniProtKB-SubCell"/>
</dbReference>
<dbReference type="SUPFAM" id="SSF56281">
    <property type="entry name" value="Metallo-hydrolase/oxidoreductase"/>
    <property type="match status" value="1"/>
</dbReference>
<keyword evidence="3 6" id="KW-0812">Transmembrane</keyword>
<accession>I3INT8</accession>
<dbReference type="Proteomes" id="UP000002985">
    <property type="component" value="Unassembled WGS sequence"/>
</dbReference>
<feature type="transmembrane region" description="Helical" evidence="6">
    <location>
        <begin position="556"/>
        <end position="575"/>
    </location>
</feature>
<feature type="transmembrane region" description="Helical" evidence="6">
    <location>
        <begin position="287"/>
        <end position="307"/>
    </location>
</feature>
<dbReference type="Pfam" id="PF00753">
    <property type="entry name" value="Lactamase_B"/>
    <property type="match status" value="1"/>
</dbReference>
<dbReference type="NCBIfam" id="TIGR00361">
    <property type="entry name" value="ComEC_Rec2"/>
    <property type="match status" value="1"/>
</dbReference>
<dbReference type="Gene3D" id="3.60.15.10">
    <property type="entry name" value="Ribonuclease Z/Hydroxyacylglutathione hydrolase-like"/>
    <property type="match status" value="1"/>
</dbReference>
<evidence type="ECO:0000256" key="2">
    <source>
        <dbReference type="ARBA" id="ARBA00022475"/>
    </source>
</evidence>
<keyword evidence="9" id="KW-1185">Reference proteome</keyword>
<feature type="transmembrane region" description="Helical" evidence="6">
    <location>
        <begin position="5"/>
        <end position="22"/>
    </location>
</feature>
<dbReference type="InterPro" id="IPR025405">
    <property type="entry name" value="DUF4131"/>
</dbReference>
<dbReference type="CDD" id="cd07731">
    <property type="entry name" value="ComA-like_MBL-fold"/>
    <property type="match status" value="1"/>
</dbReference>
<evidence type="ECO:0000313" key="9">
    <source>
        <dbReference type="Proteomes" id="UP000002985"/>
    </source>
</evidence>
<dbReference type="Pfam" id="PF03772">
    <property type="entry name" value="Competence"/>
    <property type="match status" value="1"/>
</dbReference>
<keyword evidence="2" id="KW-1003">Cell membrane</keyword>
<dbReference type="OrthoDB" id="9761531at2"/>
<evidence type="ECO:0000259" key="7">
    <source>
        <dbReference type="SMART" id="SM00849"/>
    </source>
</evidence>
<dbReference type="InterPro" id="IPR004797">
    <property type="entry name" value="Competence_ComEC/Rec2"/>
</dbReference>
<dbReference type="STRING" id="247490.KSU1_D0074"/>
<feature type="transmembrane region" description="Helical" evidence="6">
    <location>
        <begin position="533"/>
        <end position="549"/>
    </location>
</feature>